<dbReference type="Pfam" id="PF22950">
    <property type="entry name" value="DUF7026"/>
    <property type="match status" value="1"/>
</dbReference>
<feature type="region of interest" description="Disordered" evidence="1">
    <location>
        <begin position="1"/>
        <end position="54"/>
    </location>
</feature>
<reference evidence="3" key="1">
    <citation type="submission" date="2022-04" db="EMBL/GenBank/DDBJ databases">
        <title>Carnegiea gigantea Genome sequencing and assembly v2.</title>
        <authorList>
            <person name="Copetti D."/>
            <person name="Sanderson M.J."/>
            <person name="Burquez A."/>
            <person name="Wojciechowski M.F."/>
        </authorList>
    </citation>
    <scope>NUCLEOTIDE SEQUENCE</scope>
    <source>
        <strain evidence="3">SGP5-SGP5p</strain>
        <tissue evidence="3">Aerial part</tissue>
    </source>
</reference>
<dbReference type="EMBL" id="JAKOGI010000002">
    <property type="protein sequence ID" value="KAJ8452916.1"/>
    <property type="molecule type" value="Genomic_DNA"/>
</dbReference>
<dbReference type="Proteomes" id="UP001153076">
    <property type="component" value="Unassembled WGS sequence"/>
</dbReference>
<dbReference type="OrthoDB" id="1920063at2759"/>
<protein>
    <recommendedName>
        <fullName evidence="2">DUF7026 domain-containing protein</fullName>
    </recommendedName>
</protein>
<name>A0A9Q1L1Z0_9CARY</name>
<evidence type="ECO:0000259" key="2">
    <source>
        <dbReference type="Pfam" id="PF22950"/>
    </source>
</evidence>
<evidence type="ECO:0000313" key="3">
    <source>
        <dbReference type="EMBL" id="KAJ8452916.1"/>
    </source>
</evidence>
<gene>
    <name evidence="3" type="ORF">Cgig2_014679</name>
</gene>
<proteinExistence type="predicted"/>
<dbReference type="AlphaFoldDB" id="A0A9Q1L1Z0"/>
<sequence>MLLTLRTPPPHFPSFTLPHPRKSKTGHFPCFSSPKTNDNDNNNNNKQSSKITGAPELAAEVMQRIKSQVDERENALKKSKQMLFFELCNSLNLTPEEGKTMWGTMSPDEKMALIKRFVSDWGLRSVRDMVEEYVAEDAEEEHSSDKNPNLRLSGSDSGVIFSGLKKLFMDLSVDE</sequence>
<organism evidence="3 4">
    <name type="scientific">Carnegiea gigantea</name>
    <dbReference type="NCBI Taxonomy" id="171969"/>
    <lineage>
        <taxon>Eukaryota</taxon>
        <taxon>Viridiplantae</taxon>
        <taxon>Streptophyta</taxon>
        <taxon>Embryophyta</taxon>
        <taxon>Tracheophyta</taxon>
        <taxon>Spermatophyta</taxon>
        <taxon>Magnoliopsida</taxon>
        <taxon>eudicotyledons</taxon>
        <taxon>Gunneridae</taxon>
        <taxon>Pentapetalae</taxon>
        <taxon>Caryophyllales</taxon>
        <taxon>Cactineae</taxon>
        <taxon>Cactaceae</taxon>
        <taxon>Cactoideae</taxon>
        <taxon>Echinocereeae</taxon>
        <taxon>Carnegiea</taxon>
    </lineage>
</organism>
<keyword evidence="4" id="KW-1185">Reference proteome</keyword>
<feature type="compositionally biased region" description="Polar residues" evidence="1">
    <location>
        <begin position="146"/>
        <end position="156"/>
    </location>
</feature>
<feature type="domain" description="DUF7026" evidence="2">
    <location>
        <begin position="72"/>
        <end position="121"/>
    </location>
</feature>
<feature type="region of interest" description="Disordered" evidence="1">
    <location>
        <begin position="137"/>
        <end position="157"/>
    </location>
</feature>
<comment type="caution">
    <text evidence="3">The sequence shown here is derived from an EMBL/GenBank/DDBJ whole genome shotgun (WGS) entry which is preliminary data.</text>
</comment>
<dbReference type="InterPro" id="IPR054290">
    <property type="entry name" value="DUF7026"/>
</dbReference>
<accession>A0A9Q1L1Z0</accession>
<evidence type="ECO:0000313" key="4">
    <source>
        <dbReference type="Proteomes" id="UP001153076"/>
    </source>
</evidence>
<evidence type="ECO:0000256" key="1">
    <source>
        <dbReference type="SAM" id="MobiDB-lite"/>
    </source>
</evidence>